<feature type="transmembrane region" description="Helical" evidence="5">
    <location>
        <begin position="7"/>
        <end position="34"/>
    </location>
</feature>
<dbReference type="AlphaFoldDB" id="A0A0L8H3X7"/>
<dbReference type="PANTHER" id="PTHR10671:SF108">
    <property type="entry name" value="CLAUDIN FAMILY PROTEIN-RELATED"/>
    <property type="match status" value="1"/>
</dbReference>
<evidence type="ECO:0000313" key="6">
    <source>
        <dbReference type="EMBL" id="KOF83983.1"/>
    </source>
</evidence>
<dbReference type="EMBL" id="KQ419324">
    <property type="protein sequence ID" value="KOF83983.1"/>
    <property type="molecule type" value="Genomic_DNA"/>
</dbReference>
<dbReference type="OMA" id="LWRYGRC"/>
<feature type="transmembrane region" description="Helical" evidence="5">
    <location>
        <begin position="111"/>
        <end position="131"/>
    </location>
</feature>
<dbReference type="PANTHER" id="PTHR10671">
    <property type="entry name" value="EPITHELIAL MEMBRANE PROTEIN-RELATED"/>
    <property type="match status" value="1"/>
</dbReference>
<evidence type="ECO:0000256" key="3">
    <source>
        <dbReference type="ARBA" id="ARBA00022989"/>
    </source>
</evidence>
<feature type="transmembrane region" description="Helical" evidence="5">
    <location>
        <begin position="143"/>
        <end position="167"/>
    </location>
</feature>
<gene>
    <name evidence="6" type="ORF">OCBIM_22022905mg</name>
</gene>
<comment type="subcellular location">
    <subcellularLocation>
        <location evidence="1">Membrane</location>
        <topology evidence="1">Multi-pass membrane protein</topology>
    </subcellularLocation>
</comment>
<dbReference type="Gene3D" id="1.20.140.150">
    <property type="match status" value="1"/>
</dbReference>
<dbReference type="KEGG" id="obi:106872936"/>
<evidence type="ECO:0000256" key="2">
    <source>
        <dbReference type="ARBA" id="ARBA00022692"/>
    </source>
</evidence>
<reference evidence="6" key="1">
    <citation type="submission" date="2015-07" db="EMBL/GenBank/DDBJ databases">
        <title>MeaNS - Measles Nucleotide Surveillance Program.</title>
        <authorList>
            <person name="Tran T."/>
            <person name="Druce J."/>
        </authorList>
    </citation>
    <scope>NUCLEOTIDE SEQUENCE</scope>
    <source>
        <strain evidence="6">UCB-OBI-ISO-001</strain>
        <tissue evidence="6">Gonad</tissue>
    </source>
</reference>
<organism evidence="6">
    <name type="scientific">Octopus bimaculoides</name>
    <name type="common">California two-spotted octopus</name>
    <dbReference type="NCBI Taxonomy" id="37653"/>
    <lineage>
        <taxon>Eukaryota</taxon>
        <taxon>Metazoa</taxon>
        <taxon>Spiralia</taxon>
        <taxon>Lophotrochozoa</taxon>
        <taxon>Mollusca</taxon>
        <taxon>Cephalopoda</taxon>
        <taxon>Coleoidea</taxon>
        <taxon>Octopodiformes</taxon>
        <taxon>Octopoda</taxon>
        <taxon>Incirrata</taxon>
        <taxon>Octopodidae</taxon>
        <taxon>Octopus</taxon>
    </lineage>
</organism>
<evidence type="ECO:0000256" key="4">
    <source>
        <dbReference type="ARBA" id="ARBA00023136"/>
    </source>
</evidence>
<sequence>MGKFNGLGIPFFGCAMLLVANVFFVLAFASPFWLTFDGSPDHSQGLWRKRRCLVEGICYQFDIVGTIETYLDAVRGLMCLAIMFLPIPLVVIPIYLYVASLIYYRRIMATSAIFCLVAAICIFLSAIIYGIKASKDDYSLGWSFFLAVFSCVSAFVSFAIFLVATLVERPISGQLLSNAIYVENLERKSYISEKPFQ</sequence>
<keyword evidence="3 5" id="KW-1133">Transmembrane helix</keyword>
<feature type="transmembrane region" description="Helical" evidence="5">
    <location>
        <begin position="80"/>
        <end position="104"/>
    </location>
</feature>
<accession>A0A0L8H3X7</accession>
<dbReference type="Pfam" id="PF00822">
    <property type="entry name" value="PMP22_Claudin"/>
    <property type="match status" value="1"/>
</dbReference>
<name>A0A0L8H3X7_OCTBM</name>
<dbReference type="OrthoDB" id="6094519at2759"/>
<dbReference type="InterPro" id="IPR004031">
    <property type="entry name" value="PMP22/EMP/MP20/Claudin"/>
</dbReference>
<proteinExistence type="predicted"/>
<keyword evidence="4 5" id="KW-0472">Membrane</keyword>
<dbReference type="GO" id="GO:0005886">
    <property type="term" value="C:plasma membrane"/>
    <property type="evidence" value="ECO:0007669"/>
    <property type="project" value="TreeGrafter"/>
</dbReference>
<dbReference type="InterPro" id="IPR050579">
    <property type="entry name" value="PMP-22/EMP/MP20-like"/>
</dbReference>
<evidence type="ECO:0000256" key="5">
    <source>
        <dbReference type="SAM" id="Phobius"/>
    </source>
</evidence>
<keyword evidence="2 5" id="KW-0812">Transmembrane</keyword>
<evidence type="ECO:0000256" key="1">
    <source>
        <dbReference type="ARBA" id="ARBA00004141"/>
    </source>
</evidence>
<protein>
    <submittedName>
        <fullName evidence="6">Uncharacterized protein</fullName>
    </submittedName>
</protein>